<reference evidence="2 3" key="1">
    <citation type="submission" date="2023-11" db="EMBL/GenBank/DDBJ databases">
        <authorList>
            <person name="Val-Calvo J."/>
            <person name="Scortti M."/>
            <person name="Vazquez-Boland J."/>
        </authorList>
    </citation>
    <scope>NUCLEOTIDE SEQUENCE [LARGE SCALE GENOMIC DNA]</scope>
    <source>
        <strain evidence="2 3">DSM 46662</strain>
    </source>
</reference>
<keyword evidence="2" id="KW-0489">Methyltransferase</keyword>
<dbReference type="EMBL" id="JBDLNU010000001">
    <property type="protein sequence ID" value="MFM1727529.1"/>
    <property type="molecule type" value="Genomic_DNA"/>
</dbReference>
<proteinExistence type="predicted"/>
<dbReference type="SUPFAM" id="SSF53335">
    <property type="entry name" value="S-adenosyl-L-methionine-dependent methyltransferases"/>
    <property type="match status" value="1"/>
</dbReference>
<dbReference type="GO" id="GO:0032259">
    <property type="term" value="P:methylation"/>
    <property type="evidence" value="ECO:0007669"/>
    <property type="project" value="UniProtKB-KW"/>
</dbReference>
<feature type="domain" description="Methyltransferase type 11" evidence="1">
    <location>
        <begin position="46"/>
        <end position="113"/>
    </location>
</feature>
<name>A0ABW9FQL1_9NOCA</name>
<dbReference type="Gene3D" id="3.40.50.150">
    <property type="entry name" value="Vaccinia Virus protein VP39"/>
    <property type="match status" value="1"/>
</dbReference>
<dbReference type="InterPro" id="IPR013216">
    <property type="entry name" value="Methyltransf_11"/>
</dbReference>
<dbReference type="Proteomes" id="UP001629744">
    <property type="component" value="Unassembled WGS sequence"/>
</dbReference>
<keyword evidence="2" id="KW-0808">Transferase</keyword>
<evidence type="ECO:0000259" key="1">
    <source>
        <dbReference type="Pfam" id="PF08241"/>
    </source>
</evidence>
<keyword evidence="3" id="KW-1185">Reference proteome</keyword>
<comment type="caution">
    <text evidence="2">The sequence shown here is derived from an EMBL/GenBank/DDBJ whole genome shotgun (WGS) entry which is preliminary data.</text>
</comment>
<evidence type="ECO:0000313" key="2">
    <source>
        <dbReference type="EMBL" id="MFM1727529.1"/>
    </source>
</evidence>
<dbReference type="Pfam" id="PF08241">
    <property type="entry name" value="Methyltransf_11"/>
    <property type="match status" value="1"/>
</dbReference>
<dbReference type="InterPro" id="IPR029063">
    <property type="entry name" value="SAM-dependent_MTases_sf"/>
</dbReference>
<protein>
    <submittedName>
        <fullName evidence="2">Class I SAM-dependent methyltransferase</fullName>
    </submittedName>
</protein>
<sequence length="245" mass="26907">MRYDEQGLTYSLTRRPDPRIAAAIDAALACTDSVANIGAGAGSYEPNHTVVAIEPSDVMIAQRTSGAAPALRAIAERLPLQNDSVDAALAVLTVHHWQNLERGIAELMRVARRRVVILGWDHRITREFWLLRDYLPSAAETDGRLAVPITRLVELLGGATVQEVPVPHDCSDGFGGAYWRRPRAYLDPLVQAGMSMLALTSRPELETGLSRLRADIASGGWERRYADLLELDSLDLGYRLVIADL</sequence>
<dbReference type="GO" id="GO:0008168">
    <property type="term" value="F:methyltransferase activity"/>
    <property type="evidence" value="ECO:0007669"/>
    <property type="project" value="UniProtKB-KW"/>
</dbReference>
<accession>A0ABW9FQL1</accession>
<organism evidence="2 3">
    <name type="scientific">Prescottella soli</name>
    <dbReference type="NCBI Taxonomy" id="1543852"/>
    <lineage>
        <taxon>Bacteria</taxon>
        <taxon>Bacillati</taxon>
        <taxon>Actinomycetota</taxon>
        <taxon>Actinomycetes</taxon>
        <taxon>Mycobacteriales</taxon>
        <taxon>Nocardiaceae</taxon>
        <taxon>Prescottella</taxon>
    </lineage>
</organism>
<gene>
    <name evidence="2" type="ORF">ABEU19_000990</name>
</gene>
<evidence type="ECO:0000313" key="3">
    <source>
        <dbReference type="Proteomes" id="UP001629744"/>
    </source>
</evidence>
<dbReference type="RefSeq" id="WP_348611341.1">
    <property type="nucleotide sequence ID" value="NZ_CP157276.1"/>
</dbReference>